<reference evidence="9 10" key="1">
    <citation type="submission" date="2007-06" db="EMBL/GenBank/DDBJ databases">
        <authorList>
            <person name="Shimkets L."/>
            <person name="Ferriera S."/>
            <person name="Johnson J."/>
            <person name="Kravitz S."/>
            <person name="Beeson K."/>
            <person name="Sutton G."/>
            <person name="Rogers Y.-H."/>
            <person name="Friedman R."/>
            <person name="Frazier M."/>
            <person name="Venter J.C."/>
        </authorList>
    </citation>
    <scope>NUCLEOTIDE SEQUENCE [LARGE SCALE GENOMIC DNA]</scope>
    <source>
        <strain evidence="9 10">SIR-1</strain>
    </source>
</reference>
<organism evidence="9 10">
    <name type="scientific">Plesiocystis pacifica SIR-1</name>
    <dbReference type="NCBI Taxonomy" id="391625"/>
    <lineage>
        <taxon>Bacteria</taxon>
        <taxon>Pseudomonadati</taxon>
        <taxon>Myxococcota</taxon>
        <taxon>Polyangia</taxon>
        <taxon>Nannocystales</taxon>
        <taxon>Nannocystaceae</taxon>
        <taxon>Plesiocystis</taxon>
    </lineage>
</organism>
<feature type="transmembrane region" description="Helical" evidence="8">
    <location>
        <begin position="163"/>
        <end position="184"/>
    </location>
</feature>
<dbReference type="GO" id="GO:0008643">
    <property type="term" value="P:carbohydrate transport"/>
    <property type="evidence" value="ECO:0007669"/>
    <property type="project" value="InterPro"/>
</dbReference>
<feature type="transmembrane region" description="Helical" evidence="8">
    <location>
        <begin position="95"/>
        <end position="114"/>
    </location>
</feature>
<dbReference type="SUPFAM" id="SSF103473">
    <property type="entry name" value="MFS general substrate transporter"/>
    <property type="match status" value="1"/>
</dbReference>
<keyword evidence="6 8" id="KW-1133">Transmembrane helix</keyword>
<dbReference type="PANTHER" id="PTHR11328">
    <property type="entry name" value="MAJOR FACILITATOR SUPERFAMILY DOMAIN-CONTAINING PROTEIN"/>
    <property type="match status" value="1"/>
</dbReference>
<dbReference type="EMBL" id="ABCS01000059">
    <property type="protein sequence ID" value="EDM76722.1"/>
    <property type="molecule type" value="Genomic_DNA"/>
</dbReference>
<feature type="transmembrane region" description="Helical" evidence="8">
    <location>
        <begin position="376"/>
        <end position="400"/>
    </location>
</feature>
<name>A6GBL6_9BACT</name>
<evidence type="ECO:0000256" key="8">
    <source>
        <dbReference type="SAM" id="Phobius"/>
    </source>
</evidence>
<dbReference type="AlphaFoldDB" id="A6GBL6"/>
<dbReference type="eggNOG" id="COG2211">
    <property type="taxonomic scope" value="Bacteria"/>
</dbReference>
<dbReference type="CDD" id="cd17332">
    <property type="entry name" value="MFS_MelB_like"/>
    <property type="match status" value="1"/>
</dbReference>
<dbReference type="GO" id="GO:0006814">
    <property type="term" value="P:sodium ion transport"/>
    <property type="evidence" value="ECO:0007669"/>
    <property type="project" value="InterPro"/>
</dbReference>
<sequence length="456" mass="48553">MSGVSAPDQDQRAESDRPRLSRAVLAAYGIGGLGSGVYTTVPGLLLLYYMTDTLGIAAALAGLGIFVPKLWDVITDPFMGSISDRTDSRFGRRRPYILAAALALPLCFVALFSVPELSPGAAFAWVMVSYVLAATAFTMFIVPYTAMPAEMSEDYDEVTSLMGWRVALLTVGILISGAAAPQLIELGGGGRGGYTFMAMIVAGVIFASMLGTFVGTRSAPSRPRLDQSPPLREQLQAAARVRPFRVLLSTYALQLVGVGLVLANVPYFARYTLGGDEGTVTIMFVALVAPAFAFMPGWVWLSKRTGKLRAYQLASALFGVGIGSLWLSSPSQMWLVNLQVGLAGIGFAGTQLFPFSMLPDTIAADRAKGGEQREGVFTGLWMAADKGAVALGALFAGLVLDAGQFIETRAGELVDQPDTAMLAIRLSSSILPALFLLSSLPMSRRYELDSKLEPDR</sequence>
<protein>
    <submittedName>
        <fullName evidence="9">Probable sugar transporter</fullName>
    </submittedName>
</protein>
<keyword evidence="9" id="KW-0762">Sugar transport</keyword>
<feature type="transmembrane region" description="Helical" evidence="8">
    <location>
        <begin position="54"/>
        <end position="74"/>
    </location>
</feature>
<dbReference type="PANTHER" id="PTHR11328:SF24">
    <property type="entry name" value="MAJOR FACILITATOR SUPERFAMILY (MFS) PROFILE DOMAIN-CONTAINING PROTEIN"/>
    <property type="match status" value="1"/>
</dbReference>
<keyword evidence="10" id="KW-1185">Reference proteome</keyword>
<feature type="transmembrane region" description="Helical" evidence="8">
    <location>
        <begin position="308"/>
        <end position="327"/>
    </location>
</feature>
<keyword evidence="5 8" id="KW-0812">Transmembrane</keyword>
<evidence type="ECO:0000313" key="10">
    <source>
        <dbReference type="Proteomes" id="UP000005801"/>
    </source>
</evidence>
<evidence type="ECO:0000256" key="6">
    <source>
        <dbReference type="ARBA" id="ARBA00022989"/>
    </source>
</evidence>
<gene>
    <name evidence="9" type="ORF">PPSIR1_33746</name>
</gene>
<feature type="transmembrane region" description="Helical" evidence="8">
    <location>
        <begin position="333"/>
        <end position="355"/>
    </location>
</feature>
<evidence type="ECO:0000256" key="3">
    <source>
        <dbReference type="ARBA" id="ARBA00022448"/>
    </source>
</evidence>
<feature type="transmembrane region" description="Helical" evidence="8">
    <location>
        <begin position="25"/>
        <end position="48"/>
    </location>
</feature>
<accession>A6GBL6</accession>
<feature type="transmembrane region" description="Helical" evidence="8">
    <location>
        <begin position="420"/>
        <end position="440"/>
    </location>
</feature>
<evidence type="ECO:0000256" key="5">
    <source>
        <dbReference type="ARBA" id="ARBA00022692"/>
    </source>
</evidence>
<keyword evidence="3" id="KW-0813">Transport</keyword>
<feature type="transmembrane region" description="Helical" evidence="8">
    <location>
        <begin position="246"/>
        <end position="269"/>
    </location>
</feature>
<comment type="similarity">
    <text evidence="2">Belongs to the sodium:galactoside symporter (TC 2.A.2) family.</text>
</comment>
<evidence type="ECO:0000256" key="4">
    <source>
        <dbReference type="ARBA" id="ARBA00022475"/>
    </source>
</evidence>
<dbReference type="InterPro" id="IPR039672">
    <property type="entry name" value="MFS_2"/>
</dbReference>
<dbReference type="STRING" id="391625.PPSIR1_33746"/>
<keyword evidence="4" id="KW-1003">Cell membrane</keyword>
<proteinExistence type="inferred from homology"/>
<evidence type="ECO:0000256" key="2">
    <source>
        <dbReference type="ARBA" id="ARBA00009617"/>
    </source>
</evidence>
<dbReference type="InterPro" id="IPR036259">
    <property type="entry name" value="MFS_trans_sf"/>
</dbReference>
<feature type="transmembrane region" description="Helical" evidence="8">
    <location>
        <begin position="196"/>
        <end position="215"/>
    </location>
</feature>
<feature type="transmembrane region" description="Helical" evidence="8">
    <location>
        <begin position="120"/>
        <end position="142"/>
    </location>
</feature>
<dbReference type="PROSITE" id="PS00872">
    <property type="entry name" value="NA_GALACTOSIDE_SYMP"/>
    <property type="match status" value="1"/>
</dbReference>
<evidence type="ECO:0000256" key="1">
    <source>
        <dbReference type="ARBA" id="ARBA00004651"/>
    </source>
</evidence>
<feature type="transmembrane region" description="Helical" evidence="8">
    <location>
        <begin position="281"/>
        <end position="301"/>
    </location>
</feature>
<dbReference type="Gene3D" id="1.20.1250.20">
    <property type="entry name" value="MFS general substrate transporter like domains"/>
    <property type="match status" value="1"/>
</dbReference>
<evidence type="ECO:0000256" key="7">
    <source>
        <dbReference type="ARBA" id="ARBA00023136"/>
    </source>
</evidence>
<dbReference type="GO" id="GO:0015293">
    <property type="term" value="F:symporter activity"/>
    <property type="evidence" value="ECO:0007669"/>
    <property type="project" value="InterPro"/>
</dbReference>
<comment type="caution">
    <text evidence="9">The sequence shown here is derived from an EMBL/GenBank/DDBJ whole genome shotgun (WGS) entry which is preliminary data.</text>
</comment>
<evidence type="ECO:0000313" key="9">
    <source>
        <dbReference type="EMBL" id="EDM76722.1"/>
    </source>
</evidence>
<dbReference type="GO" id="GO:0005886">
    <property type="term" value="C:plasma membrane"/>
    <property type="evidence" value="ECO:0007669"/>
    <property type="project" value="UniProtKB-SubCell"/>
</dbReference>
<keyword evidence="7 8" id="KW-0472">Membrane</keyword>
<dbReference type="Proteomes" id="UP000005801">
    <property type="component" value="Unassembled WGS sequence"/>
</dbReference>
<dbReference type="InterPro" id="IPR018043">
    <property type="entry name" value="Na/Gal_symport_CS"/>
</dbReference>
<dbReference type="Pfam" id="PF13347">
    <property type="entry name" value="MFS_2"/>
    <property type="match status" value="1"/>
</dbReference>
<comment type="subcellular location">
    <subcellularLocation>
        <location evidence="1">Cell membrane</location>
        <topology evidence="1">Multi-pass membrane protein</topology>
    </subcellularLocation>
</comment>